<dbReference type="InterPro" id="IPR032675">
    <property type="entry name" value="LRR_dom_sf"/>
</dbReference>
<dbReference type="EMBL" id="RDQH01000328">
    <property type="protein sequence ID" value="RXI06303.1"/>
    <property type="molecule type" value="Genomic_DNA"/>
</dbReference>
<dbReference type="AlphaFoldDB" id="A0A498KLU2"/>
<accession>A0A498KLU2</accession>
<dbReference type="PANTHER" id="PTHR47186">
    <property type="entry name" value="LEUCINE-RICH REPEAT-CONTAINING PROTEIN 57"/>
    <property type="match status" value="1"/>
</dbReference>
<dbReference type="InterPro" id="IPR058546">
    <property type="entry name" value="RPS4B/Roq1-like_LRR"/>
</dbReference>
<dbReference type="PANTHER" id="PTHR47186:SF63">
    <property type="entry name" value="C-JID DOMAIN-CONTAINING PROTEIN"/>
    <property type="match status" value="1"/>
</dbReference>
<feature type="region of interest" description="Disordered" evidence="2">
    <location>
        <begin position="462"/>
        <end position="484"/>
    </location>
</feature>
<evidence type="ECO:0000256" key="2">
    <source>
        <dbReference type="SAM" id="MobiDB-lite"/>
    </source>
</evidence>
<keyword evidence="1" id="KW-0611">Plant defense</keyword>
<evidence type="ECO:0000313" key="4">
    <source>
        <dbReference type="EMBL" id="RXI06303.1"/>
    </source>
</evidence>
<keyword evidence="5" id="KW-1185">Reference proteome</keyword>
<feature type="domain" description="Disease resistance protein RPS4B/Roq1-like leucine-rich repeats" evidence="3">
    <location>
        <begin position="65"/>
        <end position="274"/>
    </location>
</feature>
<proteinExistence type="predicted"/>
<protein>
    <recommendedName>
        <fullName evidence="3">Disease resistance protein RPS4B/Roq1-like leucine-rich repeats domain-containing protein</fullName>
    </recommendedName>
</protein>
<gene>
    <name evidence="4" type="ORF">DVH24_018345</name>
</gene>
<reference evidence="4 5" key="1">
    <citation type="submission" date="2018-10" db="EMBL/GenBank/DDBJ databases">
        <title>A high-quality apple genome assembly.</title>
        <authorList>
            <person name="Hu J."/>
        </authorList>
    </citation>
    <scope>NUCLEOTIDE SEQUENCE [LARGE SCALE GENOMIC DNA]</scope>
    <source>
        <strain evidence="5">cv. HFTH1</strain>
        <tissue evidence="4">Young leaf</tissue>
    </source>
</reference>
<comment type="caution">
    <text evidence="4">The sequence shown here is derived from an EMBL/GenBank/DDBJ whole genome shotgun (WGS) entry which is preliminary data.</text>
</comment>
<dbReference type="SUPFAM" id="SSF52058">
    <property type="entry name" value="L domain-like"/>
    <property type="match status" value="1"/>
</dbReference>
<dbReference type="Proteomes" id="UP000290289">
    <property type="component" value="Chromosome 2"/>
</dbReference>
<organism evidence="4 5">
    <name type="scientific">Malus domestica</name>
    <name type="common">Apple</name>
    <name type="synonym">Pyrus malus</name>
    <dbReference type="NCBI Taxonomy" id="3750"/>
    <lineage>
        <taxon>Eukaryota</taxon>
        <taxon>Viridiplantae</taxon>
        <taxon>Streptophyta</taxon>
        <taxon>Embryophyta</taxon>
        <taxon>Tracheophyta</taxon>
        <taxon>Spermatophyta</taxon>
        <taxon>Magnoliopsida</taxon>
        <taxon>eudicotyledons</taxon>
        <taxon>Gunneridae</taxon>
        <taxon>Pentapetalae</taxon>
        <taxon>rosids</taxon>
        <taxon>fabids</taxon>
        <taxon>Rosales</taxon>
        <taxon>Rosaceae</taxon>
        <taxon>Amygdaloideae</taxon>
        <taxon>Maleae</taxon>
        <taxon>Malus</taxon>
    </lineage>
</organism>
<dbReference type="Gene3D" id="3.80.10.10">
    <property type="entry name" value="Ribonuclease Inhibitor"/>
    <property type="match status" value="3"/>
</dbReference>
<feature type="compositionally biased region" description="Low complexity" evidence="2">
    <location>
        <begin position="462"/>
        <end position="472"/>
    </location>
</feature>
<dbReference type="Pfam" id="PF23286">
    <property type="entry name" value="LRR_13"/>
    <property type="match status" value="1"/>
</dbReference>
<name>A0A498KLU2_MALDO</name>
<evidence type="ECO:0000313" key="5">
    <source>
        <dbReference type="Proteomes" id="UP000290289"/>
    </source>
</evidence>
<sequence>MNLRGCKFLEKIPDLSGSPNIEYLDLQGCTNLVEVDDSIGFLDKLVTLNLMGCSRLKRFAPRLRLRSLKRLYLHGCTRLESFPKIEDEMESLTHLDIQKSGIRELPSSIAYLTGLAELLAMECENLTGTSLHHLYGLQHLFGVYFNECPKLGTFGKNKMKFDELSSSSTESQLLSTDLEISQDKCSTYAFPTYIIFILKDAIYQKVISFLPDCISKFVNLERLNLRGCKRLRKTPQSLPPKLYKLYLDDCTSLEKISKLPPELHVLHLSNCFRLCGHGVAKLENSLLNEGSLRRSKLEVIYPGNEVPKWFNYNSNHPTTIQRIPAEYDWRRKDFIGGISFPAPIKYEGRGENFVGTSSFKIPLNLQVGETLLGLVLSTVFEPSNFNYYVIINGTEGSRLCTNRRHYVWPCTNLEAAHVELKLVDLEKKQGDICNVEFVFRKGARIKSCGVHPLLRKEGEWLPSSLGPTSSPGKRPCPLGSSDTVHEEYHRQRQWLSLSSNPAD</sequence>
<evidence type="ECO:0000256" key="1">
    <source>
        <dbReference type="ARBA" id="ARBA00022821"/>
    </source>
</evidence>
<evidence type="ECO:0000259" key="3">
    <source>
        <dbReference type="Pfam" id="PF23286"/>
    </source>
</evidence>